<sequence>MKRWSLLISMLLIAAIVVPVFADTGTGVEKRKFINIEVREPEFYPPGKTDFTAPEDYVNAFFDALYYATSAPDGSKGLEPYEYAYGLLSDSYQSRLGYKDFVDSWKDTANVAVIKVIPAGFEKTGQFVYPRYFYETVNTEIDGDKSAFVIYNGLVTLEKFETGYKIRSLTKEPEDMVSYVNNNATWRNNPYLVALTFMGNPEEYKTSDGEKYTILEDDRATVRIAGRSIYLAKLTNGTWKILYWEDNK</sequence>
<comment type="caution">
    <text evidence="2">The sequence shown here is derived from an EMBL/GenBank/DDBJ whole genome shotgun (WGS) entry which is preliminary data.</text>
</comment>
<evidence type="ECO:0000313" key="3">
    <source>
        <dbReference type="Proteomes" id="UP000322976"/>
    </source>
</evidence>
<dbReference type="AlphaFoldDB" id="A0A5D8QDB4"/>
<proteinExistence type="predicted"/>
<evidence type="ECO:0000256" key="1">
    <source>
        <dbReference type="SAM" id="SignalP"/>
    </source>
</evidence>
<dbReference type="EMBL" id="VTPS01000008">
    <property type="protein sequence ID" value="TZE82129.1"/>
    <property type="molecule type" value="Genomic_DNA"/>
</dbReference>
<dbReference type="Proteomes" id="UP000322976">
    <property type="component" value="Unassembled WGS sequence"/>
</dbReference>
<feature type="signal peptide" evidence="1">
    <location>
        <begin position="1"/>
        <end position="22"/>
    </location>
</feature>
<dbReference type="RefSeq" id="WP_149545146.1">
    <property type="nucleotide sequence ID" value="NZ_VTPS01000008.1"/>
</dbReference>
<evidence type="ECO:0000313" key="2">
    <source>
        <dbReference type="EMBL" id="TZE82129.1"/>
    </source>
</evidence>
<keyword evidence="3" id="KW-1185">Reference proteome</keyword>
<gene>
    <name evidence="2" type="ORF">FWJ32_06465</name>
</gene>
<accession>A0A5D8QDB4</accession>
<organism evidence="2 3">
    <name type="scientific">Calorimonas adulescens</name>
    <dbReference type="NCBI Taxonomy" id="2606906"/>
    <lineage>
        <taxon>Bacteria</taxon>
        <taxon>Bacillati</taxon>
        <taxon>Bacillota</taxon>
        <taxon>Clostridia</taxon>
        <taxon>Thermoanaerobacterales</taxon>
        <taxon>Thermoanaerobacteraceae</taxon>
        <taxon>Calorimonas</taxon>
    </lineage>
</organism>
<name>A0A5D8QDB4_9THEO</name>
<reference evidence="2 3" key="1">
    <citation type="submission" date="2019-08" db="EMBL/GenBank/DDBJ databases">
        <title>Calorimonas adulescens gen. nov., sp. nov., an anaerobic thermophilic bacterium from Sakhalin hot spring.</title>
        <authorList>
            <person name="Khomyakova M.A."/>
            <person name="Merkel A.Y."/>
            <person name="Novikov A."/>
            <person name="Bonch-Osmolovskaya E.A."/>
            <person name="Slobodkin A.I."/>
        </authorList>
    </citation>
    <scope>NUCLEOTIDE SEQUENCE [LARGE SCALE GENOMIC DNA]</scope>
    <source>
        <strain evidence="2 3">A05MB</strain>
    </source>
</reference>
<keyword evidence="1" id="KW-0732">Signal</keyword>
<feature type="chain" id="PRO_5022914733" evidence="1">
    <location>
        <begin position="23"/>
        <end position="248"/>
    </location>
</feature>
<protein>
    <submittedName>
        <fullName evidence="2">Uncharacterized protein</fullName>
    </submittedName>
</protein>